<dbReference type="Pfam" id="PF07589">
    <property type="entry name" value="PEP-CTERM"/>
    <property type="match status" value="1"/>
</dbReference>
<feature type="domain" description="Phytase-like" evidence="3">
    <location>
        <begin position="56"/>
        <end position="425"/>
    </location>
</feature>
<sequence length="487" mass="50342">MRQSLIPLALLLAGVASTAAHASPVLLAVGTLDASGGDLSTATAAALENGVAGNLLGGIGSGLAWAGGNTFLALPDRGPNATSYNALIDDTSSYIPRFQTVTLTLTANPVGSTLPYSLTPTLSATTLLSSSTPLVYGSGAGLGVGSGAPALNAVDNTYYFSGRSDNFDASASSTNPDNARLDPESIRVSNDGKSVFISDEYGPYVYQFDRASGERIRTYTLPDRFAATTLSAQGDVEISANSSGRVANKGMEGLALTPDGKTLVGIMQSPLLQDGGTAADTVRIVTIDVETGATKEYAYKLTNIGTAAAPKYPTVSEIVAINDHEFIIDERDGKGLGDDSKAKYKMLYRIDLDGATEVSAITDQAALAAAAVGKTEFLDVKTALADYFGSDKLVPAKIEGLAFGADMLIDGVLMHTLYVANDNDFLSEVDDPLGSGGTIANPNQFFVFGIAATADDGFVSQAFIPEPGSVALFGLGLAGLAARRRRR</sequence>
<evidence type="ECO:0000259" key="2">
    <source>
        <dbReference type="Pfam" id="PF07589"/>
    </source>
</evidence>
<dbReference type="Pfam" id="PF13449">
    <property type="entry name" value="Phytase-like"/>
    <property type="match status" value="1"/>
</dbReference>
<proteinExistence type="predicted"/>
<evidence type="ECO:0000256" key="1">
    <source>
        <dbReference type="SAM" id="SignalP"/>
    </source>
</evidence>
<dbReference type="AlphaFoldDB" id="A0A317N4F1"/>
<dbReference type="InterPro" id="IPR011044">
    <property type="entry name" value="Quino_amine_DH_bsu"/>
</dbReference>
<dbReference type="NCBIfam" id="TIGR02595">
    <property type="entry name" value="PEP_CTERM"/>
    <property type="match status" value="1"/>
</dbReference>
<name>A0A317N4F1_9GAMM</name>
<feature type="domain" description="Ice-binding protein C-terminal" evidence="2">
    <location>
        <begin position="464"/>
        <end position="485"/>
    </location>
</feature>
<dbReference type="InterPro" id="IPR013424">
    <property type="entry name" value="Ice-binding_C"/>
</dbReference>
<organism evidence="4 5">
    <name type="scientific">Plasticicumulans acidivorans</name>
    <dbReference type="NCBI Taxonomy" id="886464"/>
    <lineage>
        <taxon>Bacteria</taxon>
        <taxon>Pseudomonadati</taxon>
        <taxon>Pseudomonadota</taxon>
        <taxon>Gammaproteobacteria</taxon>
        <taxon>Candidatus Competibacteraceae</taxon>
        <taxon>Plasticicumulans</taxon>
    </lineage>
</organism>
<dbReference type="EMBL" id="QGTJ01000001">
    <property type="protein sequence ID" value="PWV65639.1"/>
    <property type="molecule type" value="Genomic_DNA"/>
</dbReference>
<comment type="caution">
    <text evidence="4">The sequence shown here is derived from an EMBL/GenBank/DDBJ whole genome shotgun (WGS) entry which is preliminary data.</text>
</comment>
<dbReference type="OrthoDB" id="384721at2"/>
<gene>
    <name evidence="4" type="ORF">C7443_101123</name>
</gene>
<feature type="chain" id="PRO_5016296686" evidence="1">
    <location>
        <begin position="23"/>
        <end position="487"/>
    </location>
</feature>
<dbReference type="PANTHER" id="PTHR37957:SF1">
    <property type="entry name" value="PHYTASE-LIKE DOMAIN-CONTAINING PROTEIN"/>
    <property type="match status" value="1"/>
</dbReference>
<accession>A0A317N4F1</accession>
<keyword evidence="5" id="KW-1185">Reference proteome</keyword>
<protein>
    <submittedName>
        <fullName evidence="4">Putative secreted protein with PEP-CTERM sorting signal</fullName>
    </submittedName>
</protein>
<evidence type="ECO:0000259" key="3">
    <source>
        <dbReference type="Pfam" id="PF13449"/>
    </source>
</evidence>
<dbReference type="SUPFAM" id="SSF50969">
    <property type="entry name" value="YVTN repeat-like/Quinoprotein amine dehydrogenase"/>
    <property type="match status" value="1"/>
</dbReference>
<evidence type="ECO:0000313" key="4">
    <source>
        <dbReference type="EMBL" id="PWV65639.1"/>
    </source>
</evidence>
<dbReference type="InterPro" id="IPR027372">
    <property type="entry name" value="Phytase-like_dom"/>
</dbReference>
<dbReference type="Gene3D" id="2.130.10.10">
    <property type="entry name" value="YVTN repeat-like/Quinoprotein amine dehydrogenase"/>
    <property type="match status" value="1"/>
</dbReference>
<dbReference type="Proteomes" id="UP000246569">
    <property type="component" value="Unassembled WGS sequence"/>
</dbReference>
<evidence type="ECO:0000313" key="5">
    <source>
        <dbReference type="Proteomes" id="UP000246569"/>
    </source>
</evidence>
<dbReference type="RefSeq" id="WP_110016641.1">
    <property type="nucleotide sequence ID" value="NZ_QGTJ01000001.1"/>
</dbReference>
<dbReference type="InterPro" id="IPR015943">
    <property type="entry name" value="WD40/YVTN_repeat-like_dom_sf"/>
</dbReference>
<dbReference type="PANTHER" id="PTHR37957">
    <property type="entry name" value="BLR7070 PROTEIN"/>
    <property type="match status" value="1"/>
</dbReference>
<feature type="signal peptide" evidence="1">
    <location>
        <begin position="1"/>
        <end position="22"/>
    </location>
</feature>
<keyword evidence="1" id="KW-0732">Signal</keyword>
<reference evidence="4 5" key="1">
    <citation type="submission" date="2018-05" db="EMBL/GenBank/DDBJ databases">
        <title>Genomic Encyclopedia of Type Strains, Phase IV (KMG-IV): sequencing the most valuable type-strain genomes for metagenomic binning, comparative biology and taxonomic classification.</title>
        <authorList>
            <person name="Goeker M."/>
        </authorList>
    </citation>
    <scope>NUCLEOTIDE SEQUENCE [LARGE SCALE GENOMIC DNA]</scope>
    <source>
        <strain evidence="4 5">DSM 23606</strain>
    </source>
</reference>